<dbReference type="PANTHER" id="PTHR42685">
    <property type="entry name" value="GERANYLGERANYL DIPHOSPHATE REDUCTASE"/>
    <property type="match status" value="1"/>
</dbReference>
<protein>
    <submittedName>
        <fullName evidence="1">FAD-dependent oxidoreductase</fullName>
    </submittedName>
</protein>
<comment type="caution">
    <text evidence="1">The sequence shown here is derived from an EMBL/GenBank/DDBJ whole genome shotgun (WGS) entry which is preliminary data.</text>
</comment>
<dbReference type="PRINTS" id="PR00368">
    <property type="entry name" value="FADPNR"/>
</dbReference>
<dbReference type="Pfam" id="PF13450">
    <property type="entry name" value="NAD_binding_8"/>
    <property type="match status" value="1"/>
</dbReference>
<gene>
    <name evidence="1" type="ORF">Q4F19_16460</name>
</gene>
<dbReference type="RefSeq" id="WP_303544787.1">
    <property type="nucleotide sequence ID" value="NZ_JAUOTP010000008.1"/>
</dbReference>
<organism evidence="1 2">
    <name type="scientific">Sphingomonas natans</name>
    <dbReference type="NCBI Taxonomy" id="3063330"/>
    <lineage>
        <taxon>Bacteria</taxon>
        <taxon>Pseudomonadati</taxon>
        <taxon>Pseudomonadota</taxon>
        <taxon>Alphaproteobacteria</taxon>
        <taxon>Sphingomonadales</taxon>
        <taxon>Sphingomonadaceae</taxon>
        <taxon>Sphingomonas</taxon>
    </lineage>
</organism>
<evidence type="ECO:0000313" key="2">
    <source>
        <dbReference type="Proteomes" id="UP001169764"/>
    </source>
</evidence>
<dbReference type="PANTHER" id="PTHR42685:SF22">
    <property type="entry name" value="CONDITIONED MEDIUM FACTOR RECEPTOR 1"/>
    <property type="match status" value="1"/>
</dbReference>
<keyword evidence="2" id="KW-1185">Reference proteome</keyword>
<reference evidence="1" key="1">
    <citation type="submission" date="2023-07" db="EMBL/GenBank/DDBJ databases">
        <authorList>
            <person name="Kim M."/>
        </authorList>
    </citation>
    <scope>NUCLEOTIDE SEQUENCE</scope>
    <source>
        <strain evidence="1">BIUV-7</strain>
    </source>
</reference>
<dbReference type="EMBL" id="JAUOTP010000008">
    <property type="protein sequence ID" value="MDO6415984.1"/>
    <property type="molecule type" value="Genomic_DNA"/>
</dbReference>
<dbReference type="InterPro" id="IPR036188">
    <property type="entry name" value="FAD/NAD-bd_sf"/>
</dbReference>
<proteinExistence type="predicted"/>
<name>A0ABT8YCD7_9SPHN</name>
<evidence type="ECO:0000313" key="1">
    <source>
        <dbReference type="EMBL" id="MDO6415984.1"/>
    </source>
</evidence>
<dbReference type="Gene3D" id="3.50.50.60">
    <property type="entry name" value="FAD/NAD(P)-binding domain"/>
    <property type="match status" value="1"/>
</dbReference>
<dbReference type="PRINTS" id="PR00411">
    <property type="entry name" value="PNDRDTASEI"/>
</dbReference>
<sequence>MRRADTLIVGGGPAGAAAAILLARAGRAPVLIEKRERPGGIVCGGFLGWDALASLRLLGIDPSALGAVPITCVKIIAGRHVAETRLPAQAAGLSRATLDEAMLALADAEGAQLLRGVAARRVDVTTAELADGSRVSGERLILATGKYALRGATRDASGGSVGLRAAVAAPASLAGTIELHLFRGGYAGLLTQEDGRANLCLSVAPERLREAGGQPEALLADLAREAPAIAELGATAAHWDAIAAVPYGWRTASTTPATYRVGDQAAVIASLAGDGIAIALAGGRAAAAAILAGDSAERFQASFARRAAAPIDRAETIRGIAEAPRPAALAVACIGRAPWIARAAARLTRIGH</sequence>
<accession>A0ABT8YCD7</accession>
<dbReference type="InterPro" id="IPR050407">
    <property type="entry name" value="Geranylgeranyl_reductase"/>
</dbReference>
<dbReference type="SUPFAM" id="SSF51905">
    <property type="entry name" value="FAD/NAD(P)-binding domain"/>
    <property type="match status" value="1"/>
</dbReference>
<dbReference type="Proteomes" id="UP001169764">
    <property type="component" value="Unassembled WGS sequence"/>
</dbReference>